<keyword evidence="1" id="KW-0534">Nitrate assimilation</keyword>
<dbReference type="Gene3D" id="1.10.3480.10">
    <property type="entry name" value="TorD-like"/>
    <property type="match status" value="1"/>
</dbReference>
<accession>H5SEM5</accession>
<dbReference type="GO" id="GO:0051082">
    <property type="term" value="F:unfolded protein binding"/>
    <property type="evidence" value="ECO:0007669"/>
    <property type="project" value="InterPro"/>
</dbReference>
<evidence type="ECO:0000313" key="2">
    <source>
        <dbReference type="EMBL" id="BAL54611.1"/>
    </source>
</evidence>
<evidence type="ECO:0000256" key="1">
    <source>
        <dbReference type="ARBA" id="ARBA00023063"/>
    </source>
</evidence>
<sequence>MDKRGIYNLFAMLFEYPDDHILRRAIELSSHLKACSKGAWQSMETFAEKLKSYSRERLEEIYTSTFDLQPLCYPYAGYHLFGDDYRRSQFMAKLKEHYRQKGFSFEKNELPDHIGVILTYMGSVDEDETVLKECLLPVVEKMISLLNNSPNNPYFDLLRSLSLFLKEGKGSGDEKITETDGGNNHG</sequence>
<organism evidence="2">
    <name type="scientific">uncultured prokaryote</name>
    <dbReference type="NCBI Taxonomy" id="198431"/>
    <lineage>
        <taxon>unclassified sequences</taxon>
        <taxon>environmental samples</taxon>
    </lineage>
</organism>
<dbReference type="EMBL" id="AP011694">
    <property type="protein sequence ID" value="BAL54611.1"/>
    <property type="molecule type" value="Genomic_DNA"/>
</dbReference>
<dbReference type="InterPro" id="IPR036411">
    <property type="entry name" value="TorD-like_sf"/>
</dbReference>
<dbReference type="PANTHER" id="PTHR43680">
    <property type="entry name" value="NITRATE REDUCTASE MOLYBDENUM COFACTOR ASSEMBLY CHAPERONE"/>
    <property type="match status" value="1"/>
</dbReference>
<dbReference type="GO" id="GO:0016530">
    <property type="term" value="F:metallochaperone activity"/>
    <property type="evidence" value="ECO:0007669"/>
    <property type="project" value="TreeGrafter"/>
</dbReference>
<dbReference type="Pfam" id="PF02613">
    <property type="entry name" value="Nitrate_red_del"/>
    <property type="match status" value="1"/>
</dbReference>
<dbReference type="PANTHER" id="PTHR43680:SF2">
    <property type="entry name" value="NITRATE REDUCTASE MOLYBDENUM COFACTOR ASSEMBLY CHAPERONE NARJ"/>
    <property type="match status" value="1"/>
</dbReference>
<name>H5SEM5_9ZZZZ</name>
<dbReference type="NCBIfam" id="TIGR00684">
    <property type="entry name" value="narJ"/>
    <property type="match status" value="1"/>
</dbReference>
<reference evidence="2" key="1">
    <citation type="journal article" date="2005" name="Environ. Microbiol.">
        <title>Genetic and functional properties of uncultivated thermophilic crenarchaeotes from a subsurface gold mine as revealed by analysis of genome fragments.</title>
        <authorList>
            <person name="Nunoura T."/>
            <person name="Hirayama H."/>
            <person name="Takami H."/>
            <person name="Oida H."/>
            <person name="Nishi S."/>
            <person name="Shimamura S."/>
            <person name="Suzuki Y."/>
            <person name="Inagaki F."/>
            <person name="Takai K."/>
            <person name="Nealson K.H."/>
            <person name="Horikoshi K."/>
        </authorList>
    </citation>
    <scope>NUCLEOTIDE SEQUENCE</scope>
</reference>
<gene>
    <name evidence="2" type="ORF">HGMM_F17C12C28</name>
</gene>
<reference evidence="2" key="2">
    <citation type="journal article" date="2012" name="PLoS ONE">
        <title>A Deeply Branching Thermophilic Bacterium with an Ancient Acetyl-CoA Pathway Dominates a Subsurface Ecosystem.</title>
        <authorList>
            <person name="Takami H."/>
            <person name="Noguchi H."/>
            <person name="Takaki Y."/>
            <person name="Uchiyama I."/>
            <person name="Toyoda A."/>
            <person name="Nishi S."/>
            <person name="Chee G.-J."/>
            <person name="Arai W."/>
            <person name="Nunoura T."/>
            <person name="Itoh T."/>
            <person name="Hattori M."/>
            <person name="Takai K."/>
        </authorList>
    </citation>
    <scope>NUCLEOTIDE SEQUENCE</scope>
</reference>
<protein>
    <submittedName>
        <fullName evidence="2">Nitrate reductase 1, delta subunit</fullName>
    </submittedName>
</protein>
<dbReference type="AlphaFoldDB" id="H5SEM5"/>
<dbReference type="GO" id="GO:0042128">
    <property type="term" value="P:nitrate assimilation"/>
    <property type="evidence" value="ECO:0007669"/>
    <property type="project" value="UniProtKB-KW"/>
</dbReference>
<dbReference type="GO" id="GO:0051131">
    <property type="term" value="P:chaperone-mediated protein complex assembly"/>
    <property type="evidence" value="ECO:0007669"/>
    <property type="project" value="InterPro"/>
</dbReference>
<proteinExistence type="predicted"/>
<dbReference type="InterPro" id="IPR020945">
    <property type="entry name" value="DMSO/NO3_reduct_chaperone"/>
</dbReference>
<dbReference type="SUPFAM" id="SSF89155">
    <property type="entry name" value="TorD-like"/>
    <property type="match status" value="1"/>
</dbReference>
<dbReference type="InterPro" id="IPR003765">
    <property type="entry name" value="NO3_reductase_chaperone_NarJ"/>
</dbReference>